<evidence type="ECO:0000313" key="4">
    <source>
        <dbReference type="EMBL" id="RRW30867.1"/>
    </source>
</evidence>
<evidence type="ECO:0000313" key="1">
    <source>
        <dbReference type="EMBL" id="MDH0569170.1"/>
    </source>
</evidence>
<evidence type="ECO:0000313" key="10">
    <source>
        <dbReference type="Proteomes" id="UP000272833"/>
    </source>
</evidence>
<accession>A0A2T5PJY8</accession>
<reference evidence="3 7" key="1">
    <citation type="submission" date="2018-04" db="EMBL/GenBank/DDBJ databases">
        <title>Pseudomonas sp. nov., isolated from mangrove soil.</title>
        <authorList>
            <person name="Chen C."/>
        </authorList>
    </citation>
    <scope>NUCLEOTIDE SEQUENCE [LARGE SCALE GENOMIC DNA]</scope>
    <source>
        <strain evidence="3 7">JCM 14246</strain>
    </source>
</reference>
<evidence type="ECO:0000313" key="6">
    <source>
        <dbReference type="EMBL" id="SUD58475.1"/>
    </source>
</evidence>
<reference evidence="4 10" key="3">
    <citation type="submission" date="2018-10" db="EMBL/GenBank/DDBJ databases">
        <title>Transmission dynamics of multidrug resistant bacteria on intensive care unit surfaces.</title>
        <authorList>
            <person name="D'Souza A.W."/>
            <person name="Potter R.F."/>
            <person name="Wallace M."/>
            <person name="Shupe A."/>
            <person name="Patel S."/>
            <person name="Sun S."/>
            <person name="Gul D."/>
            <person name="Kwon J.H."/>
            <person name="Andleeb S."/>
            <person name="Burnham C.-A.D."/>
            <person name="Dantas G."/>
        </authorList>
    </citation>
    <scope>NUCLEOTIDE SEQUENCE [LARGE SCALE GENOMIC DNA]</scope>
    <source>
        <strain evidence="4 10">PO_271</strain>
    </source>
</reference>
<accession>A0A061CLX6</accession>
<evidence type="ECO:0000313" key="2">
    <source>
        <dbReference type="EMBL" id="MDH1339637.1"/>
    </source>
</evidence>
<name>A0A061CLX6_ECTOL</name>
<protein>
    <recommendedName>
        <fullName evidence="11">Nuclear transport factor 2 family protein</fullName>
    </recommendedName>
</protein>
<dbReference type="RefSeq" id="WP_003458963.1">
    <property type="nucleotide sequence ID" value="NZ_CAJQNA010000067.1"/>
</dbReference>
<dbReference type="Proteomes" id="UP000244052">
    <property type="component" value="Unassembled WGS sequence"/>
</dbReference>
<dbReference type="EMBL" id="JAOCJE010000001">
    <property type="protein sequence ID" value="MDH1339637.1"/>
    <property type="molecule type" value="Genomic_DNA"/>
</dbReference>
<dbReference type="EMBL" id="UGUV01000002">
    <property type="protein sequence ID" value="SUD51749.1"/>
    <property type="molecule type" value="Genomic_DNA"/>
</dbReference>
<dbReference type="GeneID" id="300415823"/>
<reference evidence="1" key="4">
    <citation type="submission" date="2022-09" db="EMBL/GenBank/DDBJ databases">
        <title>Intensive care unit water sources are persistently colonized with multi-drug resistant bacteria and are the site of extensive horizontal gene transfer of antibiotic resistance genes.</title>
        <authorList>
            <person name="Diorio-Toth L."/>
        </authorList>
    </citation>
    <scope>NUCLEOTIDE SEQUENCE</scope>
    <source>
        <strain evidence="2">GD03704</strain>
        <strain evidence="1">GD04000</strain>
    </source>
</reference>
<dbReference type="AlphaFoldDB" id="A0A061CLX6"/>
<dbReference type="Proteomes" id="UP000255303">
    <property type="component" value="Unassembled WGS sequence"/>
</dbReference>
<dbReference type="EMBL" id="UGUW01000004">
    <property type="protein sequence ID" value="SUD58475.1"/>
    <property type="molecule type" value="Genomic_DNA"/>
</dbReference>
<evidence type="ECO:0000313" key="7">
    <source>
        <dbReference type="Proteomes" id="UP000244052"/>
    </source>
</evidence>
<evidence type="ECO:0008006" key="11">
    <source>
        <dbReference type="Google" id="ProtNLM"/>
    </source>
</evidence>
<keyword evidence="7" id="KW-1185">Reference proteome</keyword>
<dbReference type="Proteomes" id="UP000272833">
    <property type="component" value="Unassembled WGS sequence"/>
</dbReference>
<evidence type="ECO:0000313" key="9">
    <source>
        <dbReference type="Proteomes" id="UP000255303"/>
    </source>
</evidence>
<dbReference type="EMBL" id="JAOEET010000064">
    <property type="protein sequence ID" value="MDH0569170.1"/>
    <property type="molecule type" value="Genomic_DNA"/>
</dbReference>
<dbReference type="EMBL" id="RHRS01000066">
    <property type="protein sequence ID" value="RRW30867.1"/>
    <property type="molecule type" value="Genomic_DNA"/>
</dbReference>
<dbReference type="EMBL" id="QASO01000099">
    <property type="protein sequence ID" value="PTU78037.1"/>
    <property type="molecule type" value="Genomic_DNA"/>
</dbReference>
<accession>A0A379JSY0</accession>
<evidence type="ECO:0000313" key="8">
    <source>
        <dbReference type="Proteomes" id="UP000254084"/>
    </source>
</evidence>
<sequence length="145" mass="16193">MSIRFLAWPLALFFALLLGGCGGKDVPQAALEAAVQQLQDNIEAKSTAAVLEQLHGDFLARQELDREWAKRTMTLLFLRHKNIKVIALGKNSWIDAAISSKGYTEAQVGLSGAEGLIPDSARHYSVKLEWWLDGSEWKLARLDWE</sequence>
<organism evidence="5 9">
    <name type="scientific">Ectopseudomonas oleovorans</name>
    <name type="common">Pseudomonas oleovorans</name>
    <dbReference type="NCBI Taxonomy" id="301"/>
    <lineage>
        <taxon>Bacteria</taxon>
        <taxon>Pseudomonadati</taxon>
        <taxon>Pseudomonadota</taxon>
        <taxon>Gammaproteobacteria</taxon>
        <taxon>Pseudomonadales</taxon>
        <taxon>Pseudomonadaceae</taxon>
        <taxon>Ectopseudomonas</taxon>
    </lineage>
</organism>
<evidence type="ECO:0000313" key="5">
    <source>
        <dbReference type="EMBL" id="SUD51749.1"/>
    </source>
</evidence>
<gene>
    <name evidence="3" type="ORF">DBO86_16455</name>
    <name evidence="4" type="ORF">EGJ44_19085</name>
    <name evidence="2" type="ORF">N5J11_10405</name>
    <name evidence="1" type="ORF">N7671_18590</name>
    <name evidence="5" type="ORF">NCTC10692_02206</name>
    <name evidence="6" type="ORF">NCTC10860_00717</name>
</gene>
<evidence type="ECO:0000313" key="3">
    <source>
        <dbReference type="EMBL" id="PTU78037.1"/>
    </source>
</evidence>
<reference evidence="8 9" key="2">
    <citation type="submission" date="2018-06" db="EMBL/GenBank/DDBJ databases">
        <authorList>
            <consortium name="Pathogen Informatics"/>
            <person name="Doyle S."/>
        </authorList>
    </citation>
    <scope>NUCLEOTIDE SEQUENCE [LARGE SCALE GENOMIC DNA]</scope>
    <source>
        <strain evidence="5 9">NCTC10692</strain>
        <strain evidence="6 8">NCTC10860</strain>
    </source>
</reference>
<dbReference type="Proteomes" id="UP000254084">
    <property type="component" value="Unassembled WGS sequence"/>
</dbReference>
<proteinExistence type="predicted"/>
<dbReference type="Proteomes" id="UP001161697">
    <property type="component" value="Unassembled WGS sequence"/>
</dbReference>
<dbReference type="Proteomes" id="UP001159292">
    <property type="component" value="Unassembled WGS sequence"/>
</dbReference>
<dbReference type="PROSITE" id="PS51257">
    <property type="entry name" value="PROKAR_LIPOPROTEIN"/>
    <property type="match status" value="1"/>
</dbReference>